<name>A0A922P1N4_9HYPH</name>
<keyword evidence="4" id="KW-0804">Transcription</keyword>
<dbReference type="SUPFAM" id="SSF88946">
    <property type="entry name" value="Sigma2 domain of RNA polymerase sigma factors"/>
    <property type="match status" value="1"/>
</dbReference>
<dbReference type="InterPro" id="IPR007627">
    <property type="entry name" value="RNA_pol_sigma70_r2"/>
</dbReference>
<evidence type="ECO:0000256" key="2">
    <source>
        <dbReference type="ARBA" id="ARBA00023015"/>
    </source>
</evidence>
<dbReference type="InterPro" id="IPR036388">
    <property type="entry name" value="WH-like_DNA-bd_sf"/>
</dbReference>
<evidence type="ECO:0000256" key="3">
    <source>
        <dbReference type="ARBA" id="ARBA00023082"/>
    </source>
</evidence>
<keyword evidence="2" id="KW-0805">Transcription regulation</keyword>
<dbReference type="InterPro" id="IPR014284">
    <property type="entry name" value="RNA_pol_sigma-70_dom"/>
</dbReference>
<evidence type="ECO:0000313" key="8">
    <source>
        <dbReference type="Proteomes" id="UP000052167"/>
    </source>
</evidence>
<dbReference type="PANTHER" id="PTHR43133">
    <property type="entry name" value="RNA POLYMERASE ECF-TYPE SIGMA FACTO"/>
    <property type="match status" value="1"/>
</dbReference>
<dbReference type="AlphaFoldDB" id="A0A922P1N4"/>
<protein>
    <recommendedName>
        <fullName evidence="9">RNA polymerase sigma factor</fullName>
    </recommendedName>
</protein>
<feature type="domain" description="RNA polymerase sigma factor 70 region 4 type 2" evidence="6">
    <location>
        <begin position="108"/>
        <end position="158"/>
    </location>
</feature>
<dbReference type="Gene3D" id="1.10.10.10">
    <property type="entry name" value="Winged helix-like DNA-binding domain superfamily/Winged helix DNA-binding domain"/>
    <property type="match status" value="1"/>
</dbReference>
<dbReference type="NCBIfam" id="TIGR02937">
    <property type="entry name" value="sigma70-ECF"/>
    <property type="match status" value="1"/>
</dbReference>
<dbReference type="PANTHER" id="PTHR43133:SF25">
    <property type="entry name" value="RNA POLYMERASE SIGMA FACTOR RFAY-RELATED"/>
    <property type="match status" value="1"/>
</dbReference>
<reference evidence="7 8" key="1">
    <citation type="submission" date="2014-06" db="EMBL/GenBank/DDBJ databases">
        <title>Rhizobium pelagicum/R2-400B4.</title>
        <authorList>
            <person name="Kimes N.E."/>
            <person name="Lopez-Perez M."/>
        </authorList>
    </citation>
    <scope>NUCLEOTIDE SEQUENCE [LARGE SCALE GENOMIC DNA]</scope>
    <source>
        <strain evidence="7 8">R2-400B4</strain>
    </source>
</reference>
<dbReference type="EMBL" id="JOKJ01000023">
    <property type="protein sequence ID" value="KEQ04764.1"/>
    <property type="molecule type" value="Genomic_DNA"/>
</dbReference>
<dbReference type="RefSeq" id="WP_037164213.1">
    <property type="nucleotide sequence ID" value="NZ_JOKI01000006.1"/>
</dbReference>
<dbReference type="Pfam" id="PF08281">
    <property type="entry name" value="Sigma70_r4_2"/>
    <property type="match status" value="1"/>
</dbReference>
<comment type="similarity">
    <text evidence="1">Belongs to the sigma-70 factor family. ECF subfamily.</text>
</comment>
<dbReference type="SUPFAM" id="SSF88659">
    <property type="entry name" value="Sigma3 and sigma4 domains of RNA polymerase sigma factors"/>
    <property type="match status" value="1"/>
</dbReference>
<evidence type="ECO:0000259" key="5">
    <source>
        <dbReference type="Pfam" id="PF04542"/>
    </source>
</evidence>
<dbReference type="GO" id="GO:0016987">
    <property type="term" value="F:sigma factor activity"/>
    <property type="evidence" value="ECO:0007669"/>
    <property type="project" value="UniProtKB-KW"/>
</dbReference>
<dbReference type="InterPro" id="IPR013324">
    <property type="entry name" value="RNA_pol_sigma_r3/r4-like"/>
</dbReference>
<dbReference type="GO" id="GO:0003677">
    <property type="term" value="F:DNA binding"/>
    <property type="evidence" value="ECO:0007669"/>
    <property type="project" value="InterPro"/>
</dbReference>
<keyword evidence="8" id="KW-1185">Reference proteome</keyword>
<comment type="caution">
    <text evidence="7">The sequence shown here is derived from an EMBL/GenBank/DDBJ whole genome shotgun (WGS) entry which is preliminary data.</text>
</comment>
<organism evidence="7 8">
    <name type="scientific">Pseudorhizobium pelagicum</name>
    <dbReference type="NCBI Taxonomy" id="1509405"/>
    <lineage>
        <taxon>Bacteria</taxon>
        <taxon>Pseudomonadati</taxon>
        <taxon>Pseudomonadota</taxon>
        <taxon>Alphaproteobacteria</taxon>
        <taxon>Hyphomicrobiales</taxon>
        <taxon>Rhizobiaceae</taxon>
        <taxon>Rhizobium/Agrobacterium group</taxon>
        <taxon>Pseudorhizobium</taxon>
    </lineage>
</organism>
<feature type="domain" description="RNA polymerase sigma-70 region 2" evidence="5">
    <location>
        <begin position="16"/>
        <end position="79"/>
    </location>
</feature>
<keyword evidence="3" id="KW-0731">Sigma factor</keyword>
<evidence type="ECO:0000256" key="4">
    <source>
        <dbReference type="ARBA" id="ARBA00023163"/>
    </source>
</evidence>
<proteinExistence type="inferred from homology"/>
<dbReference type="Proteomes" id="UP000052167">
    <property type="component" value="Unassembled WGS sequence"/>
</dbReference>
<dbReference type="Pfam" id="PF04542">
    <property type="entry name" value="Sigma70_r2"/>
    <property type="match status" value="1"/>
</dbReference>
<dbReference type="OrthoDB" id="9803470at2"/>
<dbReference type="InterPro" id="IPR039425">
    <property type="entry name" value="RNA_pol_sigma-70-like"/>
</dbReference>
<gene>
    <name evidence="7" type="ORF">GV68_12305</name>
</gene>
<dbReference type="GO" id="GO:0006352">
    <property type="term" value="P:DNA-templated transcription initiation"/>
    <property type="evidence" value="ECO:0007669"/>
    <property type="project" value="InterPro"/>
</dbReference>
<evidence type="ECO:0000256" key="1">
    <source>
        <dbReference type="ARBA" id="ARBA00010641"/>
    </source>
</evidence>
<evidence type="ECO:0008006" key="9">
    <source>
        <dbReference type="Google" id="ProtNLM"/>
    </source>
</evidence>
<dbReference type="InterPro" id="IPR013249">
    <property type="entry name" value="RNA_pol_sigma70_r4_t2"/>
</dbReference>
<sequence length="166" mass="18714">MPKVNDLPTFSAEVVALLPALRAFARRFCREQSDQEDLVQETVLKAFANADRFQAGTNLKSWLFTIEYNAFCNIYGRSRRQVIGSNEPAALQVAVKPEQEWAVCAADFAHALSALPHHYRLAVQWVLIEGVSYEDAARRSGCALGTVKSRVNRGRSQLAEQIMWWD</sequence>
<dbReference type="InterPro" id="IPR013325">
    <property type="entry name" value="RNA_pol_sigma_r2"/>
</dbReference>
<accession>A0A922P1N4</accession>
<evidence type="ECO:0000313" key="7">
    <source>
        <dbReference type="EMBL" id="KEQ04764.1"/>
    </source>
</evidence>
<dbReference type="Gene3D" id="1.10.1740.10">
    <property type="match status" value="1"/>
</dbReference>
<evidence type="ECO:0000259" key="6">
    <source>
        <dbReference type="Pfam" id="PF08281"/>
    </source>
</evidence>